<dbReference type="AlphaFoldDB" id="A0A1H8E0R3"/>
<accession>A0A1H8E0R3</accession>
<dbReference type="InterPro" id="IPR009695">
    <property type="entry name" value="Diacylglyc_glucosyltr_N"/>
</dbReference>
<feature type="domain" description="Diacylglycerol glucosyltransferase N-terminal" evidence="6">
    <location>
        <begin position="16"/>
        <end position="180"/>
    </location>
</feature>
<dbReference type="GO" id="GO:0016020">
    <property type="term" value="C:membrane"/>
    <property type="evidence" value="ECO:0007669"/>
    <property type="project" value="UniProtKB-SubCell"/>
</dbReference>
<dbReference type="Gene3D" id="3.40.50.2000">
    <property type="entry name" value="Glycogen Phosphorylase B"/>
    <property type="match status" value="1"/>
</dbReference>
<name>A0A1H8E0R3_9BACL</name>
<reference evidence="7 8" key="1">
    <citation type="submission" date="2016-10" db="EMBL/GenBank/DDBJ databases">
        <authorList>
            <person name="de Groot N.N."/>
        </authorList>
    </citation>
    <scope>NUCLEOTIDE SEQUENCE [LARGE SCALE GENOMIC DNA]</scope>
    <source>
        <strain evidence="7 8">DSM 46701</strain>
    </source>
</reference>
<dbReference type="PANTHER" id="PTHR43025:SF3">
    <property type="entry name" value="MONOGALACTOSYLDIACYLGLYCEROL SYNTHASE 1, CHLOROPLASTIC"/>
    <property type="match status" value="1"/>
</dbReference>
<protein>
    <submittedName>
        <fullName evidence="7">Processive 1,2-diacylglycerol beta-glucosyltransferase</fullName>
    </submittedName>
</protein>
<dbReference type="RefSeq" id="WP_089967160.1">
    <property type="nucleotide sequence ID" value="NZ_FOCQ01000006.1"/>
</dbReference>
<evidence type="ECO:0000313" key="7">
    <source>
        <dbReference type="EMBL" id="SEN13030.1"/>
    </source>
</evidence>
<sequence>MDKVLILTEDVGGTGHYGAARSLKKGLEKIAPNLHVEIAFGLSFVSKQLELLTRTSYLSVLKYAPSLWEKAYAREESISQLFQTPLGKMLAIKLKHLIEQIQPRVVVCTHVLCISALAHLKEKTHLDFRLGVSITDFDVNGFWIHPKVDFYLVAHPALKDKIRKRHIIPEEKIFCTGIPIDPAFSVAGSSKYKLREDLGFDPSRFTALVMGGGMGLGPVEECISMFRQHMPEVQLIVITGKNQRLYDRLRLGYQQDRHVRLFGFIDGMVNMMRAADIVVSKAGGLTSSEALASGLPMLICRPIPGQEERNSRFLLEQQVAIRQDQPESIPRDLTPFIEDQAYLQKWSRHALSIGKPFSALHGAEVIVNHL</sequence>
<evidence type="ECO:0000256" key="3">
    <source>
        <dbReference type="ARBA" id="ARBA00022676"/>
    </source>
</evidence>
<dbReference type="GO" id="GO:0016758">
    <property type="term" value="F:hexosyltransferase activity"/>
    <property type="evidence" value="ECO:0007669"/>
    <property type="project" value="InterPro"/>
</dbReference>
<comment type="similarity">
    <text evidence="2">Belongs to the glycosyltransferase 28 family.</text>
</comment>
<proteinExistence type="inferred from homology"/>
<evidence type="ECO:0000256" key="4">
    <source>
        <dbReference type="ARBA" id="ARBA00022679"/>
    </source>
</evidence>
<dbReference type="Pfam" id="PF04101">
    <property type="entry name" value="Glyco_tran_28_C"/>
    <property type="match status" value="1"/>
</dbReference>
<evidence type="ECO:0000313" key="8">
    <source>
        <dbReference type="Proteomes" id="UP000199695"/>
    </source>
</evidence>
<feature type="domain" description="Glycosyl transferase family 28 C-terminal" evidence="5">
    <location>
        <begin position="208"/>
        <end position="327"/>
    </location>
</feature>
<evidence type="ECO:0000259" key="6">
    <source>
        <dbReference type="Pfam" id="PF06925"/>
    </source>
</evidence>
<evidence type="ECO:0000256" key="1">
    <source>
        <dbReference type="ARBA" id="ARBA00004370"/>
    </source>
</evidence>
<dbReference type="GO" id="GO:0009247">
    <property type="term" value="P:glycolipid biosynthetic process"/>
    <property type="evidence" value="ECO:0007669"/>
    <property type="project" value="InterPro"/>
</dbReference>
<comment type="subcellular location">
    <subcellularLocation>
        <location evidence="1">Membrane</location>
    </subcellularLocation>
</comment>
<dbReference type="InterPro" id="IPR007235">
    <property type="entry name" value="Glyco_trans_28_C"/>
</dbReference>
<dbReference type="InterPro" id="IPR050519">
    <property type="entry name" value="Glycosyltransf_28_UgtP"/>
</dbReference>
<evidence type="ECO:0000256" key="2">
    <source>
        <dbReference type="ARBA" id="ARBA00006962"/>
    </source>
</evidence>
<dbReference type="Pfam" id="PF06925">
    <property type="entry name" value="MGDG_synth"/>
    <property type="match status" value="1"/>
</dbReference>
<dbReference type="PANTHER" id="PTHR43025">
    <property type="entry name" value="MONOGALACTOSYLDIACYLGLYCEROL SYNTHASE"/>
    <property type="match status" value="1"/>
</dbReference>
<keyword evidence="8" id="KW-1185">Reference proteome</keyword>
<keyword evidence="4 7" id="KW-0808">Transferase</keyword>
<dbReference type="EMBL" id="FOCQ01000006">
    <property type="protein sequence ID" value="SEN13030.1"/>
    <property type="molecule type" value="Genomic_DNA"/>
</dbReference>
<evidence type="ECO:0000259" key="5">
    <source>
        <dbReference type="Pfam" id="PF04101"/>
    </source>
</evidence>
<dbReference type="Proteomes" id="UP000199695">
    <property type="component" value="Unassembled WGS sequence"/>
</dbReference>
<organism evidence="7 8">
    <name type="scientific">Lihuaxuella thermophila</name>
    <dbReference type="NCBI Taxonomy" id="1173111"/>
    <lineage>
        <taxon>Bacteria</taxon>
        <taxon>Bacillati</taxon>
        <taxon>Bacillota</taxon>
        <taxon>Bacilli</taxon>
        <taxon>Bacillales</taxon>
        <taxon>Thermoactinomycetaceae</taxon>
        <taxon>Lihuaxuella</taxon>
    </lineage>
</organism>
<gene>
    <name evidence="7" type="ORF">SAMN05444955_10672</name>
</gene>
<dbReference type="OrthoDB" id="9815663at2"/>
<keyword evidence="3" id="KW-0328">Glycosyltransferase</keyword>
<dbReference type="STRING" id="1173111.SAMN05444955_10672"/>
<dbReference type="SUPFAM" id="SSF53756">
    <property type="entry name" value="UDP-Glycosyltransferase/glycogen phosphorylase"/>
    <property type="match status" value="1"/>
</dbReference>